<dbReference type="AlphaFoldDB" id="A0A1R0F8E2"/>
<comment type="caution">
    <text evidence="1">The sequence shown here is derived from an EMBL/GenBank/DDBJ whole genome shotgun (WGS) entry which is preliminary data.</text>
</comment>
<protein>
    <recommendedName>
        <fullName evidence="3">DUF1491 family protein</fullName>
    </recommendedName>
</protein>
<proteinExistence type="predicted"/>
<evidence type="ECO:0000313" key="2">
    <source>
        <dbReference type="Proteomes" id="UP000187344"/>
    </source>
</evidence>
<name>A0A1R0F8E2_9HYPH</name>
<sequence>MRLTSDFWTAALMRRVRAEGGFAYLTRRGSNEAGTIFILDRLDDGKVDLYGPAPQSFYTEQSDRDERCFIKILVDVEEAVAVEKLEKELQFDADLWLVEFENYSPQQLPFNTVKA</sequence>
<dbReference type="RefSeq" id="WP_075870119.1">
    <property type="nucleotide sequence ID" value="NZ_LXYT01000002.1"/>
</dbReference>
<keyword evidence="2" id="KW-1185">Reference proteome</keyword>
<dbReference type="Proteomes" id="UP000187344">
    <property type="component" value="Unassembled WGS sequence"/>
</dbReference>
<dbReference type="Gene3D" id="3.40.1530.20">
    <property type="entry name" value="Protein of unknown function (DUF1491)"/>
    <property type="match status" value="1"/>
</dbReference>
<reference evidence="1 2" key="1">
    <citation type="submission" date="2016-12" db="EMBL/GenBank/DDBJ databases">
        <title>Comparative genomics of Bartonella apis.</title>
        <authorList>
            <person name="Engel P."/>
        </authorList>
    </citation>
    <scope>NUCLEOTIDE SEQUENCE [LARGE SCALE GENOMIC DNA]</scope>
    <source>
        <strain evidence="1 2">PEB0149</strain>
    </source>
</reference>
<dbReference type="EMBL" id="LXYT01000002">
    <property type="protein sequence ID" value="OLY43221.1"/>
    <property type="molecule type" value="Genomic_DNA"/>
</dbReference>
<evidence type="ECO:0000313" key="1">
    <source>
        <dbReference type="EMBL" id="OLY43221.1"/>
    </source>
</evidence>
<dbReference type="Pfam" id="PF07372">
    <property type="entry name" value="DUF1491"/>
    <property type="match status" value="1"/>
</dbReference>
<dbReference type="InterPro" id="IPR009964">
    <property type="entry name" value="DUF1491"/>
</dbReference>
<evidence type="ECO:0008006" key="3">
    <source>
        <dbReference type="Google" id="ProtNLM"/>
    </source>
</evidence>
<dbReference type="OrthoDB" id="9809136at2"/>
<organism evidence="1 2">
    <name type="scientific">Bartonella apis</name>
    <dbReference type="NCBI Taxonomy" id="1686310"/>
    <lineage>
        <taxon>Bacteria</taxon>
        <taxon>Pseudomonadati</taxon>
        <taxon>Pseudomonadota</taxon>
        <taxon>Alphaproteobacteria</taxon>
        <taxon>Hyphomicrobiales</taxon>
        <taxon>Bartonellaceae</taxon>
        <taxon>Bartonella</taxon>
    </lineage>
</organism>
<accession>A0A1R0F8E2</accession>
<gene>
    <name evidence="1" type="ORF">PEB0149_006450</name>
</gene>